<dbReference type="InterPro" id="IPR043128">
    <property type="entry name" value="Rev_trsase/Diguanyl_cyclase"/>
</dbReference>
<dbReference type="Gene3D" id="3.30.70.270">
    <property type="match status" value="1"/>
</dbReference>
<dbReference type="Pfam" id="PF00563">
    <property type="entry name" value="EAL"/>
    <property type="match status" value="1"/>
</dbReference>
<keyword evidence="1" id="KW-1133">Transmembrane helix</keyword>
<evidence type="ECO:0000259" key="4">
    <source>
        <dbReference type="PROSITE" id="PS50924"/>
    </source>
</evidence>
<dbReference type="SMART" id="SM00267">
    <property type="entry name" value="GGDEF"/>
    <property type="match status" value="1"/>
</dbReference>
<evidence type="ECO:0000259" key="2">
    <source>
        <dbReference type="PROSITE" id="PS50883"/>
    </source>
</evidence>
<dbReference type="InterPro" id="IPR001633">
    <property type="entry name" value="EAL_dom"/>
</dbReference>
<gene>
    <name evidence="5" type="ORF">B9T28_11020</name>
</gene>
<dbReference type="STRING" id="1977882.B9T28_11020"/>
<dbReference type="OrthoDB" id="9804951at2"/>
<dbReference type="SMART" id="SM00052">
    <property type="entry name" value="EAL"/>
    <property type="match status" value="1"/>
</dbReference>
<dbReference type="Proteomes" id="UP000242765">
    <property type="component" value="Unassembled WGS sequence"/>
</dbReference>
<dbReference type="InterPro" id="IPR035919">
    <property type="entry name" value="EAL_sf"/>
</dbReference>
<feature type="transmembrane region" description="Helical" evidence="1">
    <location>
        <begin position="6"/>
        <end position="24"/>
    </location>
</feature>
<feature type="transmembrane region" description="Helical" evidence="1">
    <location>
        <begin position="79"/>
        <end position="97"/>
    </location>
</feature>
<keyword evidence="1" id="KW-0812">Transmembrane</keyword>
<dbReference type="AlphaFoldDB" id="A0A1Y3CCE4"/>
<comment type="caution">
    <text evidence="5">The sequence shown here is derived from an EMBL/GenBank/DDBJ whole genome shotgun (WGS) entry which is preliminary data.</text>
</comment>
<keyword evidence="1" id="KW-0472">Membrane</keyword>
<dbReference type="Pfam" id="PF00990">
    <property type="entry name" value="GGDEF"/>
    <property type="match status" value="1"/>
</dbReference>
<dbReference type="Gene3D" id="3.20.20.450">
    <property type="entry name" value="EAL domain"/>
    <property type="match status" value="1"/>
</dbReference>
<evidence type="ECO:0000259" key="3">
    <source>
        <dbReference type="PROSITE" id="PS50887"/>
    </source>
</evidence>
<dbReference type="GO" id="GO:0016020">
    <property type="term" value="C:membrane"/>
    <property type="evidence" value="ECO:0007669"/>
    <property type="project" value="UniProtKB-UniRule"/>
</dbReference>
<dbReference type="PANTHER" id="PTHR44757:SF2">
    <property type="entry name" value="BIOFILM ARCHITECTURE MAINTENANCE PROTEIN MBAA"/>
    <property type="match status" value="1"/>
</dbReference>
<dbReference type="CDD" id="cd01949">
    <property type="entry name" value="GGDEF"/>
    <property type="match status" value="1"/>
</dbReference>
<reference evidence="5 6" key="1">
    <citation type="submission" date="2017-04" db="EMBL/GenBank/DDBJ databases">
        <title>High diversity of culturable Acinetobacter species in natural soil and water ecosystems.</title>
        <authorList>
            <person name="Nemec A."/>
            <person name="Radolfova-Krizova L."/>
        </authorList>
    </citation>
    <scope>NUCLEOTIDE SEQUENCE [LARGE SCALE GENOMIC DNA]</scope>
    <source>
        <strain evidence="5 6">ANC 4999</strain>
    </source>
</reference>
<dbReference type="PROSITE" id="PS50924">
    <property type="entry name" value="MHYT"/>
    <property type="match status" value="1"/>
</dbReference>
<dbReference type="InterPro" id="IPR029787">
    <property type="entry name" value="Nucleotide_cyclase"/>
</dbReference>
<dbReference type="Pfam" id="PF03707">
    <property type="entry name" value="MHYT"/>
    <property type="match status" value="2"/>
</dbReference>
<feature type="transmembrane region" description="Helical" evidence="1">
    <location>
        <begin position="142"/>
        <end position="162"/>
    </location>
</feature>
<dbReference type="SUPFAM" id="SSF55073">
    <property type="entry name" value="Nucleotide cyclase"/>
    <property type="match status" value="1"/>
</dbReference>
<protein>
    <submittedName>
        <fullName evidence="5">Diguanylate cyclase</fullName>
    </submittedName>
</protein>
<feature type="transmembrane region" description="Helical" evidence="1">
    <location>
        <begin position="174"/>
        <end position="198"/>
    </location>
</feature>
<evidence type="ECO:0000313" key="6">
    <source>
        <dbReference type="Proteomes" id="UP000242765"/>
    </source>
</evidence>
<feature type="transmembrane region" description="Helical" evidence="1">
    <location>
        <begin position="44"/>
        <end position="67"/>
    </location>
</feature>
<accession>A0A1Y3CCE4</accession>
<dbReference type="NCBIfam" id="TIGR00254">
    <property type="entry name" value="GGDEF"/>
    <property type="match status" value="1"/>
</dbReference>
<name>A0A1Y3CCE4_9GAMM</name>
<keyword evidence="6" id="KW-1185">Reference proteome</keyword>
<dbReference type="InterPro" id="IPR005330">
    <property type="entry name" value="MHYT_dom"/>
</dbReference>
<dbReference type="PROSITE" id="PS50883">
    <property type="entry name" value="EAL"/>
    <property type="match status" value="1"/>
</dbReference>
<feature type="domain" description="MHYT" evidence="4">
    <location>
        <begin position="6"/>
        <end position="201"/>
    </location>
</feature>
<sequence length="688" mass="78019">MIHMGYDSNLVIGSACIAVITCYWGISFEQRIFKQPNLKRQRILLCLCGSIFGFAIWSMHYVGMLAGHLPAGYSFDPGLTIYSFIIAAAASTFAIWLTTRETLPLARLVLGALLMGLGISGMHYVGMMGLQLPNQEIHYDPLIVIFSVLIAISGSGLSFWLAFKYKKAIYYKRLIRFSIACMIAFSIIGMHYTGMAAASFYSLDDMTHTLPQGQEGHGILLFAIIFVTSLILVAAFAVAVLELRLEERNLQLLRVNKELENLALQDNLTKLPNRLFLGDYTESLFSAYTSDCKIAFIYIDLDRFKSVNDAFGHHVGDELLVKLAQRLHVLLEYQQQLIRIGGDEFLLILEQSSQAQAEYVADRVLQQIQESFRILGKEINISASMGIAFYPDHGHNLQDLLISADAAMLRSKEQGRNTYSIFNYSIDHRQSNRSQSKLINDLYKAVEEQQFVLFYQPKFTAEYRICGVEALIRWKHPNLGLLAPGMFIDGAEQTGLIIKMGYWALEQACMQIQAWTEKRYDFFPIAVNLSAVQFEHKHLIQTLEQLIQKYQLKANSLIIEITESTAMHHIETSIQTFKKLRSLGIRLAIDDFGTGHSSFLYLKDLPVDELKIDREFIRNLSEGSKEEIILESIIQLAIRLGLIVTAEGVETEQQSIILKRLGCQQLQGYLLGMPLPVDRLEENYCYRD</sequence>
<feature type="transmembrane region" description="Helical" evidence="1">
    <location>
        <begin position="218"/>
        <end position="241"/>
    </location>
</feature>
<dbReference type="CDD" id="cd01948">
    <property type="entry name" value="EAL"/>
    <property type="match status" value="1"/>
</dbReference>
<feature type="domain" description="EAL" evidence="2">
    <location>
        <begin position="435"/>
        <end position="688"/>
    </location>
</feature>
<dbReference type="SUPFAM" id="SSF141868">
    <property type="entry name" value="EAL domain-like"/>
    <property type="match status" value="1"/>
</dbReference>
<evidence type="ECO:0000256" key="1">
    <source>
        <dbReference type="PROSITE-ProRule" id="PRU00244"/>
    </source>
</evidence>
<feature type="transmembrane region" description="Helical" evidence="1">
    <location>
        <begin position="109"/>
        <end position="130"/>
    </location>
</feature>
<dbReference type="EMBL" id="NEGB01000006">
    <property type="protein sequence ID" value="OTG64729.1"/>
    <property type="molecule type" value="Genomic_DNA"/>
</dbReference>
<feature type="domain" description="GGDEF" evidence="3">
    <location>
        <begin position="292"/>
        <end position="424"/>
    </location>
</feature>
<dbReference type="InterPro" id="IPR052155">
    <property type="entry name" value="Biofilm_reg_signaling"/>
</dbReference>
<proteinExistence type="predicted"/>
<evidence type="ECO:0000313" key="5">
    <source>
        <dbReference type="EMBL" id="OTG64729.1"/>
    </source>
</evidence>
<dbReference type="PROSITE" id="PS50887">
    <property type="entry name" value="GGDEF"/>
    <property type="match status" value="1"/>
</dbReference>
<dbReference type="InterPro" id="IPR000160">
    <property type="entry name" value="GGDEF_dom"/>
</dbReference>
<organism evidence="5 6">
    <name type="scientific">Acinetobacter silvestris</name>
    <dbReference type="NCBI Taxonomy" id="1977882"/>
    <lineage>
        <taxon>Bacteria</taxon>
        <taxon>Pseudomonadati</taxon>
        <taxon>Pseudomonadota</taxon>
        <taxon>Gammaproteobacteria</taxon>
        <taxon>Moraxellales</taxon>
        <taxon>Moraxellaceae</taxon>
        <taxon>Acinetobacter</taxon>
    </lineage>
</organism>
<dbReference type="RefSeq" id="WP_086204038.1">
    <property type="nucleotide sequence ID" value="NZ_NEGB01000006.1"/>
</dbReference>
<dbReference type="PANTHER" id="PTHR44757">
    <property type="entry name" value="DIGUANYLATE CYCLASE DGCP"/>
    <property type="match status" value="1"/>
</dbReference>